<protein>
    <submittedName>
        <fullName evidence="1">Uncharacterized protein</fullName>
    </submittedName>
</protein>
<name>A0A655WLJ1_VIBCL</name>
<organism evidence="1 2">
    <name type="scientific">Vibrio cholerae</name>
    <dbReference type="NCBI Taxonomy" id="666"/>
    <lineage>
        <taxon>Bacteria</taxon>
        <taxon>Pseudomonadati</taxon>
        <taxon>Pseudomonadota</taxon>
        <taxon>Gammaproteobacteria</taxon>
        <taxon>Vibrionales</taxon>
        <taxon>Vibrionaceae</taxon>
        <taxon>Vibrio</taxon>
    </lineage>
</organism>
<gene>
    <name evidence="1" type="ORF">ERS013200_02099</name>
</gene>
<accession>A0A655WLJ1</accession>
<evidence type="ECO:0000313" key="1">
    <source>
        <dbReference type="EMBL" id="CSC71705.1"/>
    </source>
</evidence>
<evidence type="ECO:0000313" key="2">
    <source>
        <dbReference type="Proteomes" id="UP000041770"/>
    </source>
</evidence>
<sequence length="78" mass="9289">MSRPADRHRVVTQNGLMQQHRVYECQNRHHYQYQCRHRPQPFAVHFPKLVALLSAENINNLSHVTYESDFCHRYAGAE</sequence>
<dbReference type="Proteomes" id="UP000041770">
    <property type="component" value="Unassembled WGS sequence"/>
</dbReference>
<dbReference type="AlphaFoldDB" id="A0A655WLJ1"/>
<reference evidence="1 2" key="1">
    <citation type="submission" date="2015-07" db="EMBL/GenBank/DDBJ databases">
        <authorList>
            <consortium name="Pathogen Informatics"/>
        </authorList>
    </citation>
    <scope>NUCLEOTIDE SEQUENCE [LARGE SCALE GENOMIC DNA]</scope>
    <source>
        <strain evidence="1 2">A316</strain>
    </source>
</reference>
<proteinExistence type="predicted"/>
<dbReference type="EMBL" id="CWQY01000012">
    <property type="protein sequence ID" value="CSC71705.1"/>
    <property type="molecule type" value="Genomic_DNA"/>
</dbReference>